<comment type="caution">
    <text evidence="4">The sequence shown here is derived from an EMBL/GenBank/DDBJ whole genome shotgun (WGS) entry which is preliminary data.</text>
</comment>
<dbReference type="InterPro" id="IPR050768">
    <property type="entry name" value="UPF0353/GerABKA_families"/>
</dbReference>
<sequence length="466" mass="52988">MNIVKELKERYEKNSDVKYKHLDMTRPLDLFFAEGLVHTRDIENFIIGTLESIVRHHEDLLTSHLLQIEALELDFQLIDQRLFSGMLIIIDARKIYALNLISQPARNPEQSNIDITISGPRDSFVENIQINAALIRKRLKSDSLKYETFTVGRRSQTMVGLFYIDDIINMDLIDDIRRKIQSIETDAIISASQFRSFLYEDEKTALPLATYTQRPDYCVSSLLAGKFVILLDNFNNATVAPVTLPFFTDFSDDVNDHYLTTVLNRLIYFVSLGISLYLMAFVLALYSYSPDQLPIILLANMISMRKGVILPVPLEIIFATFLFELFRIAGTRLPAGISSTLLVIGGVLLGSITIVAGLISYDIMFLTALSIICNYSISNNISLNNMVSFLKLLVFLLCLAFGAYGFILSVIWITAYFCTKHSFQQPFMSPLAPLHLKDLPKMFLGRNFTPKSHRPEAMQTKDVRNR</sequence>
<reference evidence="4" key="2">
    <citation type="journal article" date="2021" name="PeerJ">
        <title>Extensive microbial diversity within the chicken gut microbiome revealed by metagenomics and culture.</title>
        <authorList>
            <person name="Gilroy R."/>
            <person name="Ravi A."/>
            <person name="Getino M."/>
            <person name="Pursley I."/>
            <person name="Horton D.L."/>
            <person name="Alikhan N.F."/>
            <person name="Baker D."/>
            <person name="Gharbi K."/>
            <person name="Hall N."/>
            <person name="Watson M."/>
            <person name="Adriaenssens E.M."/>
            <person name="Foster-Nyarko E."/>
            <person name="Jarju S."/>
            <person name="Secka A."/>
            <person name="Antonio M."/>
            <person name="Oren A."/>
            <person name="Chaudhuri R.R."/>
            <person name="La Ragione R."/>
            <person name="Hildebrand F."/>
            <person name="Pallen M.J."/>
        </authorList>
    </citation>
    <scope>NUCLEOTIDE SEQUENCE</scope>
    <source>
        <strain evidence="4">CHK195-11698</strain>
    </source>
</reference>
<dbReference type="GO" id="GO:0009847">
    <property type="term" value="P:spore germination"/>
    <property type="evidence" value="ECO:0007669"/>
    <property type="project" value="InterPro"/>
</dbReference>
<dbReference type="PIRSF" id="PIRSF005690">
    <property type="entry name" value="GerBA"/>
    <property type="match status" value="1"/>
</dbReference>
<feature type="transmembrane region" description="Helical" evidence="3">
    <location>
        <begin position="392"/>
        <end position="418"/>
    </location>
</feature>
<evidence type="ECO:0000256" key="2">
    <source>
        <dbReference type="ARBA" id="ARBA00023136"/>
    </source>
</evidence>
<dbReference type="Proteomes" id="UP000824175">
    <property type="component" value="Unassembled WGS sequence"/>
</dbReference>
<evidence type="ECO:0000256" key="3">
    <source>
        <dbReference type="SAM" id="Phobius"/>
    </source>
</evidence>
<evidence type="ECO:0000313" key="5">
    <source>
        <dbReference type="Proteomes" id="UP000824175"/>
    </source>
</evidence>
<keyword evidence="3" id="KW-0812">Transmembrane</keyword>
<dbReference type="InterPro" id="IPR004995">
    <property type="entry name" value="Spore_Ger"/>
</dbReference>
<feature type="transmembrane region" description="Helical" evidence="3">
    <location>
        <begin position="266"/>
        <end position="288"/>
    </location>
</feature>
<name>A0A9D1KZV9_9FIRM</name>
<dbReference type="EMBL" id="DVMJ01000027">
    <property type="protein sequence ID" value="HIU13134.1"/>
    <property type="molecule type" value="Genomic_DNA"/>
</dbReference>
<feature type="transmembrane region" description="Helical" evidence="3">
    <location>
        <begin position="341"/>
        <end position="372"/>
    </location>
</feature>
<feature type="transmembrane region" description="Helical" evidence="3">
    <location>
        <begin position="308"/>
        <end position="329"/>
    </location>
</feature>
<proteinExistence type="inferred from homology"/>
<evidence type="ECO:0000313" key="4">
    <source>
        <dbReference type="EMBL" id="HIU13134.1"/>
    </source>
</evidence>
<protein>
    <submittedName>
        <fullName evidence="4">Spore germination protein</fullName>
    </submittedName>
</protein>
<dbReference type="PANTHER" id="PTHR22550:SF9">
    <property type="entry name" value="STAGE V SPORULATION PROTEIN AF"/>
    <property type="match status" value="1"/>
</dbReference>
<dbReference type="PANTHER" id="PTHR22550">
    <property type="entry name" value="SPORE GERMINATION PROTEIN"/>
    <property type="match status" value="1"/>
</dbReference>
<organism evidence="4 5">
    <name type="scientific">Candidatus Fimiplasma intestinipullorum</name>
    <dbReference type="NCBI Taxonomy" id="2840825"/>
    <lineage>
        <taxon>Bacteria</taxon>
        <taxon>Bacillati</taxon>
        <taxon>Bacillota</taxon>
        <taxon>Clostridia</taxon>
        <taxon>Eubacteriales</taxon>
        <taxon>Candidatus Fimiplasma</taxon>
    </lineage>
</organism>
<keyword evidence="2 3" id="KW-0472">Membrane</keyword>
<dbReference type="GO" id="GO:0016020">
    <property type="term" value="C:membrane"/>
    <property type="evidence" value="ECO:0007669"/>
    <property type="project" value="InterPro"/>
</dbReference>
<keyword evidence="3" id="KW-1133">Transmembrane helix</keyword>
<dbReference type="AlphaFoldDB" id="A0A9D1KZV9"/>
<gene>
    <name evidence="4" type="ORF">IAD15_03595</name>
</gene>
<evidence type="ECO:0000256" key="1">
    <source>
        <dbReference type="ARBA" id="ARBA00005278"/>
    </source>
</evidence>
<reference evidence="4" key="1">
    <citation type="submission" date="2020-10" db="EMBL/GenBank/DDBJ databases">
        <authorList>
            <person name="Gilroy R."/>
        </authorList>
    </citation>
    <scope>NUCLEOTIDE SEQUENCE</scope>
    <source>
        <strain evidence="4">CHK195-11698</strain>
    </source>
</reference>
<accession>A0A9D1KZV9</accession>
<comment type="similarity">
    <text evidence="1">Belongs to the GerABKA family.</text>
</comment>
<dbReference type="Pfam" id="PF03323">
    <property type="entry name" value="GerA"/>
    <property type="match status" value="1"/>
</dbReference>